<evidence type="ECO:0000256" key="3">
    <source>
        <dbReference type="PIRSR" id="PIRSR016184-1"/>
    </source>
</evidence>
<comment type="similarity">
    <text evidence="1">Belongs to the PhzF family.</text>
</comment>
<organism evidence="4 6">
    <name type="scientific">Aliidiomarina maris</name>
    <dbReference type="NCBI Taxonomy" id="531312"/>
    <lineage>
        <taxon>Bacteria</taxon>
        <taxon>Pseudomonadati</taxon>
        <taxon>Pseudomonadota</taxon>
        <taxon>Gammaproteobacteria</taxon>
        <taxon>Alteromonadales</taxon>
        <taxon>Idiomarinaceae</taxon>
        <taxon>Aliidiomarina</taxon>
    </lineage>
</organism>
<evidence type="ECO:0000313" key="7">
    <source>
        <dbReference type="Proteomes" id="UP000287865"/>
    </source>
</evidence>
<dbReference type="EMBL" id="QLMD01000011">
    <property type="protein sequence ID" value="RAJ95242.1"/>
    <property type="molecule type" value="Genomic_DNA"/>
</dbReference>
<sequence>MSDSITMYQVDAFTQQVFGGNPAAVMIFDKWPQESLMRAMAMENNLSETAYLRPAKAHELNSFDYELRWFTPAAEVDLCGHATLASGHVLFQHVGVSQQTIRFKTRSGMLTVTQLASGMLELDFPATELTSVSVPTALIGGLGVEPQEVWLGFDYIAVMANEDEVRRLKPDMKALRQLPERGVVVTAKGTTHDFVSRCFFPKLEVNEDPVTGSAHCQLAPYWQAQLNRGNVLTGQQLSTRGGVIECEVIGSRVKLRGHAVTYMTATVHLAL</sequence>
<dbReference type="EMBL" id="PIPK01000012">
    <property type="protein sequence ID" value="RUO21060.1"/>
    <property type="molecule type" value="Genomic_DNA"/>
</dbReference>
<dbReference type="PANTHER" id="PTHR13774:SF17">
    <property type="entry name" value="PHENAZINE BIOSYNTHESIS-LIKE DOMAIN-CONTAINING PROTEIN"/>
    <property type="match status" value="1"/>
</dbReference>
<feature type="active site" evidence="3">
    <location>
        <position position="48"/>
    </location>
</feature>
<proteinExistence type="inferred from homology"/>
<dbReference type="InterPro" id="IPR003719">
    <property type="entry name" value="Phenazine_PhzF-like"/>
</dbReference>
<dbReference type="NCBIfam" id="TIGR00654">
    <property type="entry name" value="PhzF_family"/>
    <property type="match status" value="1"/>
</dbReference>
<dbReference type="SUPFAM" id="SSF54506">
    <property type="entry name" value="Diaminopimelate epimerase-like"/>
    <property type="match status" value="1"/>
</dbReference>
<accession>A0A327WR52</accession>
<comment type="caution">
    <text evidence="4">The sequence shown here is derived from an EMBL/GenBank/DDBJ whole genome shotgun (WGS) entry which is preliminary data.</text>
</comment>
<evidence type="ECO:0000256" key="2">
    <source>
        <dbReference type="ARBA" id="ARBA00023235"/>
    </source>
</evidence>
<dbReference type="Gene3D" id="3.10.310.10">
    <property type="entry name" value="Diaminopimelate Epimerase, Chain A, domain 1"/>
    <property type="match status" value="2"/>
</dbReference>
<dbReference type="GO" id="GO:0005737">
    <property type="term" value="C:cytoplasm"/>
    <property type="evidence" value="ECO:0007669"/>
    <property type="project" value="TreeGrafter"/>
</dbReference>
<evidence type="ECO:0000313" key="4">
    <source>
        <dbReference type="EMBL" id="RAJ95242.1"/>
    </source>
</evidence>
<reference evidence="5 7" key="1">
    <citation type="journal article" date="2018" name="Front. Microbiol.">
        <title>Genome-Based Analysis Reveals the Taxonomy and Diversity of the Family Idiomarinaceae.</title>
        <authorList>
            <person name="Liu Y."/>
            <person name="Lai Q."/>
            <person name="Shao Z."/>
        </authorList>
    </citation>
    <scope>NUCLEOTIDE SEQUENCE [LARGE SCALE GENOMIC DNA]</scope>
    <source>
        <strain evidence="5 7">CF12-14</strain>
    </source>
</reference>
<dbReference type="AlphaFoldDB" id="A0A327WR52"/>
<keyword evidence="7" id="KW-1185">Reference proteome</keyword>
<dbReference type="Pfam" id="PF02567">
    <property type="entry name" value="PhzC-PhzF"/>
    <property type="match status" value="1"/>
</dbReference>
<dbReference type="GO" id="GO:0016853">
    <property type="term" value="F:isomerase activity"/>
    <property type="evidence" value="ECO:0007669"/>
    <property type="project" value="UniProtKB-KW"/>
</dbReference>
<dbReference type="OrthoDB" id="9788221at2"/>
<dbReference type="Proteomes" id="UP000249203">
    <property type="component" value="Unassembled WGS sequence"/>
</dbReference>
<evidence type="ECO:0000256" key="1">
    <source>
        <dbReference type="ARBA" id="ARBA00008270"/>
    </source>
</evidence>
<reference evidence="4 6" key="2">
    <citation type="submission" date="2018-06" db="EMBL/GenBank/DDBJ databases">
        <title>Genomic Encyclopedia of Type Strains, Phase III (KMG-III): the genomes of soil and plant-associated and newly described type strains.</title>
        <authorList>
            <person name="Whitman W."/>
        </authorList>
    </citation>
    <scope>NUCLEOTIDE SEQUENCE [LARGE SCALE GENOMIC DNA]</scope>
    <source>
        <strain evidence="4 6">CGMCC 1.15366</strain>
    </source>
</reference>
<dbReference type="RefSeq" id="WP_111569961.1">
    <property type="nucleotide sequence ID" value="NZ_PIPK01000012.1"/>
</dbReference>
<evidence type="ECO:0000313" key="5">
    <source>
        <dbReference type="EMBL" id="RUO21060.1"/>
    </source>
</evidence>
<name>A0A327WR52_9GAMM</name>
<evidence type="ECO:0000313" key="6">
    <source>
        <dbReference type="Proteomes" id="UP000249203"/>
    </source>
</evidence>
<protein>
    <submittedName>
        <fullName evidence="5">Isomerase</fullName>
    </submittedName>
    <submittedName>
        <fullName evidence="4">PhzF family phenazine biosynthesis protein</fullName>
    </submittedName>
</protein>
<dbReference type="PANTHER" id="PTHR13774">
    <property type="entry name" value="PHENAZINE BIOSYNTHESIS PROTEIN"/>
    <property type="match status" value="1"/>
</dbReference>
<dbReference type="PIRSF" id="PIRSF016184">
    <property type="entry name" value="PhzC_PhzF"/>
    <property type="match status" value="1"/>
</dbReference>
<dbReference type="Proteomes" id="UP000287865">
    <property type="component" value="Unassembled WGS sequence"/>
</dbReference>
<gene>
    <name evidence="4" type="ORF">B0I24_11127</name>
    <name evidence="5" type="ORF">CWE07_11870</name>
</gene>
<keyword evidence="2 5" id="KW-0413">Isomerase</keyword>